<organism evidence="2 3">
    <name type="scientific">Exocentrus adspersus</name>
    <dbReference type="NCBI Taxonomy" id="1586481"/>
    <lineage>
        <taxon>Eukaryota</taxon>
        <taxon>Metazoa</taxon>
        <taxon>Ecdysozoa</taxon>
        <taxon>Arthropoda</taxon>
        <taxon>Hexapoda</taxon>
        <taxon>Insecta</taxon>
        <taxon>Pterygota</taxon>
        <taxon>Neoptera</taxon>
        <taxon>Endopterygota</taxon>
        <taxon>Coleoptera</taxon>
        <taxon>Polyphaga</taxon>
        <taxon>Cucujiformia</taxon>
        <taxon>Chrysomeloidea</taxon>
        <taxon>Cerambycidae</taxon>
        <taxon>Lamiinae</taxon>
        <taxon>Acanthocinini</taxon>
        <taxon>Exocentrus</taxon>
    </lineage>
</organism>
<feature type="transmembrane region" description="Helical" evidence="1">
    <location>
        <begin position="174"/>
        <end position="192"/>
    </location>
</feature>
<dbReference type="AlphaFoldDB" id="A0AAV8W8N7"/>
<dbReference type="GO" id="GO:0008028">
    <property type="term" value="F:monocarboxylic acid transmembrane transporter activity"/>
    <property type="evidence" value="ECO:0007669"/>
    <property type="project" value="TreeGrafter"/>
</dbReference>
<dbReference type="FunFam" id="1.20.1250.20:FF:000437">
    <property type="entry name" value="Blast:Monocarboxylate transporter 4"/>
    <property type="match status" value="1"/>
</dbReference>
<dbReference type="CDD" id="cd17352">
    <property type="entry name" value="MFS_MCT_SLC16"/>
    <property type="match status" value="1"/>
</dbReference>
<feature type="transmembrane region" description="Helical" evidence="1">
    <location>
        <begin position="536"/>
        <end position="552"/>
    </location>
</feature>
<feature type="transmembrane region" description="Helical" evidence="1">
    <location>
        <begin position="53"/>
        <end position="73"/>
    </location>
</feature>
<dbReference type="PANTHER" id="PTHR11360:SF163">
    <property type="entry name" value="MONOCARBOXYLATE TRANSPORTER 9-LIKE PROTEIN"/>
    <property type="match status" value="1"/>
</dbReference>
<name>A0AAV8W8N7_9CUCU</name>
<feature type="transmembrane region" description="Helical" evidence="1">
    <location>
        <begin position="85"/>
        <end position="103"/>
    </location>
</feature>
<sequence length="568" mass="63186">MFIEQKKLVPPDGGWGWIVVIGVSVVNLCTRSLEPSFGLLFGDLLKEMGVETTGAAIIMSTLDALINFSGLFVGPLIRAFSYRKVSLVGSALCGLGLILTYPASTMAHLLCTYSIINGLGVGLTASSTFVALNNYFVKRRGQAIGFSLAGTAFGMMLMPQAVKFLLDMYSFRGAILILGAFALNGLVGSTLLQPAKWHFVPEVKDEEGGYHQGIHFFFASNEITYKSRVFVPQEMETIKETDDEDAETPEGQSLINNKLISELAIKTLEELTKPGLTRKSTFPRNFSTMSFTGPRKRKVSIDSLSSMSRLDFTGSSIQLQFDGTQLDEAPIYPPQHKVIHQMHNTPVKKIPEKSTWQKIVVFMDFDLLKDPIYLNLVFGLSIFYVAEQNFKMVTPFFFKDIGYDKSDVALFLSVQALTDILARLILPPICDRLTISKRVLFMTGIFVLGICRSVLAEQTEWTMIMVWLFICGFFRGAALINFTLTISEYSSLEKLPAAFGLHMVGKGLFVVVFGPILGQIRDYTKSYPFCLHSQTFLIMVCCLAWTAEYLVVHCRTRSVDSDTDTTTT</sequence>
<feature type="transmembrane region" description="Helical" evidence="1">
    <location>
        <begin position="143"/>
        <end position="162"/>
    </location>
</feature>
<evidence type="ECO:0000313" key="3">
    <source>
        <dbReference type="Proteomes" id="UP001159042"/>
    </source>
</evidence>
<dbReference type="PANTHER" id="PTHR11360">
    <property type="entry name" value="MONOCARBOXYLATE TRANSPORTER"/>
    <property type="match status" value="1"/>
</dbReference>
<keyword evidence="1" id="KW-0812">Transmembrane</keyword>
<dbReference type="SUPFAM" id="SSF103473">
    <property type="entry name" value="MFS general substrate transporter"/>
    <property type="match status" value="1"/>
</dbReference>
<keyword evidence="3" id="KW-1185">Reference proteome</keyword>
<keyword evidence="1" id="KW-1133">Transmembrane helix</keyword>
<dbReference type="Proteomes" id="UP001159042">
    <property type="component" value="Unassembled WGS sequence"/>
</dbReference>
<keyword evidence="1" id="KW-0472">Membrane</keyword>
<dbReference type="InterPro" id="IPR011701">
    <property type="entry name" value="MFS"/>
</dbReference>
<feature type="transmembrane region" description="Helical" evidence="1">
    <location>
        <begin position="115"/>
        <end position="136"/>
    </location>
</feature>
<feature type="transmembrane region" description="Helical" evidence="1">
    <location>
        <begin position="496"/>
        <end position="516"/>
    </location>
</feature>
<evidence type="ECO:0000313" key="2">
    <source>
        <dbReference type="EMBL" id="KAJ8922551.1"/>
    </source>
</evidence>
<dbReference type="InterPro" id="IPR050327">
    <property type="entry name" value="Proton-linked_MCT"/>
</dbReference>
<dbReference type="Pfam" id="PF07690">
    <property type="entry name" value="MFS_1"/>
    <property type="match status" value="2"/>
</dbReference>
<feature type="transmembrane region" description="Helical" evidence="1">
    <location>
        <begin position="461"/>
        <end position="484"/>
    </location>
</feature>
<protein>
    <submittedName>
        <fullName evidence="2">Uncharacterized protein</fullName>
    </submittedName>
</protein>
<reference evidence="2 3" key="1">
    <citation type="journal article" date="2023" name="Insect Mol. Biol.">
        <title>Genome sequencing provides insights into the evolution of gene families encoding plant cell wall-degrading enzymes in longhorned beetles.</title>
        <authorList>
            <person name="Shin N.R."/>
            <person name="Okamura Y."/>
            <person name="Kirsch R."/>
            <person name="Pauchet Y."/>
        </authorList>
    </citation>
    <scope>NUCLEOTIDE SEQUENCE [LARGE SCALE GENOMIC DNA]</scope>
    <source>
        <strain evidence="2">EAD_L_NR</strain>
    </source>
</reference>
<feature type="transmembrane region" description="Helical" evidence="1">
    <location>
        <begin position="438"/>
        <end position="455"/>
    </location>
</feature>
<comment type="caution">
    <text evidence="2">The sequence shown here is derived from an EMBL/GenBank/DDBJ whole genome shotgun (WGS) entry which is preliminary data.</text>
</comment>
<accession>A0AAV8W8N7</accession>
<gene>
    <name evidence="2" type="ORF">NQ315_007581</name>
</gene>
<feature type="transmembrane region" description="Helical" evidence="1">
    <location>
        <begin position="408"/>
        <end position="426"/>
    </location>
</feature>
<evidence type="ECO:0000256" key="1">
    <source>
        <dbReference type="SAM" id="Phobius"/>
    </source>
</evidence>
<proteinExistence type="predicted"/>
<feature type="transmembrane region" description="Helical" evidence="1">
    <location>
        <begin position="12"/>
        <end position="33"/>
    </location>
</feature>
<dbReference type="EMBL" id="JANEYG010000006">
    <property type="protein sequence ID" value="KAJ8922551.1"/>
    <property type="molecule type" value="Genomic_DNA"/>
</dbReference>
<dbReference type="FunFam" id="1.20.1250.20:FF:000434">
    <property type="entry name" value="Blast:Monocarboxylate transporter 4"/>
    <property type="match status" value="1"/>
</dbReference>
<dbReference type="InterPro" id="IPR036259">
    <property type="entry name" value="MFS_trans_sf"/>
</dbReference>
<feature type="transmembrane region" description="Helical" evidence="1">
    <location>
        <begin position="372"/>
        <end position="388"/>
    </location>
</feature>
<dbReference type="Gene3D" id="1.20.1250.20">
    <property type="entry name" value="MFS general substrate transporter like domains"/>
    <property type="match status" value="2"/>
</dbReference>